<dbReference type="Proteomes" id="UP000005317">
    <property type="component" value="Unassembled WGS sequence"/>
</dbReference>
<evidence type="ECO:0000313" key="2">
    <source>
        <dbReference type="EMBL" id="EIJ35735.1"/>
    </source>
</evidence>
<feature type="transmembrane region" description="Helical" evidence="1">
    <location>
        <begin position="16"/>
        <end position="34"/>
    </location>
</feature>
<keyword evidence="1" id="KW-0812">Transmembrane</keyword>
<dbReference type="EMBL" id="JH651384">
    <property type="protein sequence ID" value="EIJ35735.1"/>
    <property type="molecule type" value="Genomic_DNA"/>
</dbReference>
<evidence type="ECO:0000256" key="1">
    <source>
        <dbReference type="SAM" id="Phobius"/>
    </source>
</evidence>
<reference evidence="3" key="1">
    <citation type="journal article" date="2011" name="Stand. Genomic Sci.">
        <title>Genome sequence of the filamentous, gliding Thiothrix nivea neotype strain (JP2(T)).</title>
        <authorList>
            <person name="Lapidus A."/>
            <person name="Nolan M."/>
            <person name="Lucas S."/>
            <person name="Glavina Del Rio T."/>
            <person name="Tice H."/>
            <person name="Cheng J.F."/>
            <person name="Tapia R."/>
            <person name="Han C."/>
            <person name="Goodwin L."/>
            <person name="Pitluck S."/>
            <person name="Liolios K."/>
            <person name="Pagani I."/>
            <person name="Ivanova N."/>
            <person name="Huntemann M."/>
            <person name="Mavromatis K."/>
            <person name="Mikhailova N."/>
            <person name="Pati A."/>
            <person name="Chen A."/>
            <person name="Palaniappan K."/>
            <person name="Land M."/>
            <person name="Brambilla E.M."/>
            <person name="Rohde M."/>
            <person name="Abt B."/>
            <person name="Verbarg S."/>
            <person name="Goker M."/>
            <person name="Bristow J."/>
            <person name="Eisen J.A."/>
            <person name="Markowitz V."/>
            <person name="Hugenholtz P."/>
            <person name="Kyrpides N.C."/>
            <person name="Klenk H.P."/>
            <person name="Woyke T."/>
        </authorList>
    </citation>
    <scope>NUCLEOTIDE SEQUENCE [LARGE SCALE GENOMIC DNA]</scope>
    <source>
        <strain evidence="3">ATCC 35100 / DSM 5205 / JP2</strain>
    </source>
</reference>
<dbReference type="AlphaFoldDB" id="A0A656HL35"/>
<gene>
    <name evidence="2" type="ORF">Thini_3217</name>
</gene>
<evidence type="ECO:0000313" key="3">
    <source>
        <dbReference type="Proteomes" id="UP000005317"/>
    </source>
</evidence>
<organism evidence="2 3">
    <name type="scientific">Thiothrix nivea (strain ATCC 35100 / DSM 5205 / JP2)</name>
    <dbReference type="NCBI Taxonomy" id="870187"/>
    <lineage>
        <taxon>Bacteria</taxon>
        <taxon>Pseudomonadati</taxon>
        <taxon>Pseudomonadota</taxon>
        <taxon>Gammaproteobacteria</taxon>
        <taxon>Thiotrichales</taxon>
        <taxon>Thiotrichaceae</taxon>
        <taxon>Thiothrix</taxon>
    </lineage>
</organism>
<keyword evidence="1" id="KW-0472">Membrane</keyword>
<proteinExistence type="predicted"/>
<keyword evidence="1" id="KW-1133">Transmembrane helix</keyword>
<sequence length="35" mass="4267">MKRGNLKKLEKQMKHLKAFLILTLSIFGMVFLYYY</sequence>
<accession>A0A656HL35</accession>
<name>A0A656HL35_THINJ</name>
<keyword evidence="3" id="KW-1185">Reference proteome</keyword>
<protein>
    <submittedName>
        <fullName evidence="2">Uncharacterized protein</fullName>
    </submittedName>
</protein>